<evidence type="ECO:0000256" key="8">
    <source>
        <dbReference type="PROSITE-ProRule" id="PRU00504"/>
    </source>
</evidence>
<keyword evidence="2" id="KW-0808">Transferase</keyword>
<dbReference type="PROSITE" id="PS50194">
    <property type="entry name" value="FILAMIN_REPEAT"/>
    <property type="match status" value="1"/>
</dbReference>
<dbReference type="InterPro" id="IPR017868">
    <property type="entry name" value="Filamin/ABP280_repeat-like"/>
</dbReference>
<dbReference type="PANTHER" id="PTHR24104:SF57">
    <property type="entry name" value="BEE-MILK PROTEIN"/>
    <property type="match status" value="1"/>
</dbReference>
<evidence type="ECO:0000256" key="5">
    <source>
        <dbReference type="ARBA" id="ARBA00022771"/>
    </source>
</evidence>
<keyword evidence="4" id="KW-0677">Repeat</keyword>
<dbReference type="InterPro" id="IPR001258">
    <property type="entry name" value="NHL_repeat"/>
</dbReference>
<dbReference type="InterPro" id="IPR013783">
    <property type="entry name" value="Ig-like_fold"/>
</dbReference>
<dbReference type="CDD" id="cd19757">
    <property type="entry name" value="Bbox1"/>
    <property type="match status" value="1"/>
</dbReference>
<feature type="region of interest" description="Disordered" evidence="9">
    <location>
        <begin position="423"/>
        <end position="466"/>
    </location>
</feature>
<dbReference type="InterPro" id="IPR005344">
    <property type="entry name" value="TMEM33/Pom33"/>
</dbReference>
<evidence type="ECO:0000313" key="13">
    <source>
        <dbReference type="Proteomes" id="UP000245119"/>
    </source>
</evidence>
<dbReference type="CDD" id="cd14960">
    <property type="entry name" value="NHL_TRIM2_like"/>
    <property type="match status" value="1"/>
</dbReference>
<feature type="compositionally biased region" description="Low complexity" evidence="9">
    <location>
        <begin position="954"/>
        <end position="966"/>
    </location>
</feature>
<dbReference type="SMART" id="SM00557">
    <property type="entry name" value="IG_FLMN"/>
    <property type="match status" value="1"/>
</dbReference>
<dbReference type="Gene3D" id="2.40.10.500">
    <property type="match status" value="1"/>
</dbReference>
<dbReference type="InterPro" id="IPR003649">
    <property type="entry name" value="Bbox_C"/>
</dbReference>
<dbReference type="Pfam" id="PF03661">
    <property type="entry name" value="TMEM33_Pom33"/>
    <property type="match status" value="1"/>
</dbReference>
<dbReference type="InterPro" id="IPR014756">
    <property type="entry name" value="Ig_E-set"/>
</dbReference>
<evidence type="ECO:0000256" key="4">
    <source>
        <dbReference type="ARBA" id="ARBA00022737"/>
    </source>
</evidence>
<feature type="transmembrane region" description="Helical" evidence="10">
    <location>
        <begin position="985"/>
        <end position="1007"/>
    </location>
</feature>
<feature type="compositionally biased region" description="Polar residues" evidence="9">
    <location>
        <begin position="447"/>
        <end position="461"/>
    </location>
</feature>
<dbReference type="Pfam" id="PF01436">
    <property type="entry name" value="NHL"/>
    <property type="match status" value="5"/>
</dbReference>
<evidence type="ECO:0000256" key="6">
    <source>
        <dbReference type="ARBA" id="ARBA00022833"/>
    </source>
</evidence>
<protein>
    <recommendedName>
        <fullName evidence="11">B-box C-terminal domain-containing protein</fullName>
    </recommendedName>
</protein>
<feature type="repeat" description="NHL" evidence="8">
    <location>
        <begin position="604"/>
        <end position="647"/>
    </location>
</feature>
<evidence type="ECO:0000259" key="11">
    <source>
        <dbReference type="SMART" id="SM00502"/>
    </source>
</evidence>
<feature type="region of interest" description="Disordered" evidence="9">
    <location>
        <begin position="938"/>
        <end position="968"/>
    </location>
</feature>
<accession>A0A2T7PM00</accession>
<dbReference type="FunFam" id="2.40.10.500:FF:000001">
    <property type="entry name" value="tripartite motif-containing protein 3-like"/>
    <property type="match status" value="1"/>
</dbReference>
<keyword evidence="10" id="KW-0812">Transmembrane</keyword>
<dbReference type="Gene3D" id="2.60.40.10">
    <property type="entry name" value="Immunoglobulins"/>
    <property type="match status" value="1"/>
</dbReference>
<dbReference type="Gene3D" id="2.120.10.30">
    <property type="entry name" value="TolB, C-terminal domain"/>
    <property type="match status" value="1"/>
</dbReference>
<feature type="domain" description="B-box C-terminal" evidence="11">
    <location>
        <begin position="156"/>
        <end position="282"/>
    </location>
</feature>
<dbReference type="EMBL" id="PZQS01000003">
    <property type="protein sequence ID" value="PVD34449.1"/>
    <property type="molecule type" value="Genomic_DNA"/>
</dbReference>
<dbReference type="OrthoDB" id="5581259at2759"/>
<evidence type="ECO:0000256" key="7">
    <source>
        <dbReference type="PROSITE-ProRule" id="PRU00087"/>
    </source>
</evidence>
<dbReference type="PANTHER" id="PTHR24104">
    <property type="entry name" value="E3 UBIQUITIN-PROTEIN LIGASE NHLRC1-RELATED"/>
    <property type="match status" value="1"/>
</dbReference>
<keyword evidence="1" id="KW-0597">Phosphoprotein</keyword>
<evidence type="ECO:0000256" key="2">
    <source>
        <dbReference type="ARBA" id="ARBA00022679"/>
    </source>
</evidence>
<feature type="repeat" description="NHL" evidence="8">
    <location>
        <begin position="559"/>
        <end position="600"/>
    </location>
</feature>
<evidence type="ECO:0000256" key="1">
    <source>
        <dbReference type="ARBA" id="ARBA00022553"/>
    </source>
</evidence>
<dbReference type="InterPro" id="IPR011042">
    <property type="entry name" value="6-blade_b-propeller_TolB-like"/>
</dbReference>
<reference evidence="12 13" key="1">
    <citation type="submission" date="2018-04" db="EMBL/GenBank/DDBJ databases">
        <title>The genome of golden apple snail Pomacea canaliculata provides insight into stress tolerance and invasive adaptation.</title>
        <authorList>
            <person name="Liu C."/>
            <person name="Liu B."/>
            <person name="Ren Y."/>
            <person name="Zhang Y."/>
            <person name="Wang H."/>
            <person name="Li S."/>
            <person name="Jiang F."/>
            <person name="Yin L."/>
            <person name="Zhang G."/>
            <person name="Qian W."/>
            <person name="Fan W."/>
        </authorList>
    </citation>
    <scope>NUCLEOTIDE SEQUENCE [LARGE SCALE GENOMIC DNA]</scope>
    <source>
        <strain evidence="12">SZHN2017</strain>
        <tissue evidence="12">Muscle</tissue>
    </source>
</reference>
<keyword evidence="10" id="KW-0472">Membrane</keyword>
<keyword evidence="5" id="KW-0863">Zinc-finger</keyword>
<gene>
    <name evidence="12" type="ORF">C0Q70_05722</name>
</gene>
<evidence type="ECO:0000256" key="10">
    <source>
        <dbReference type="SAM" id="Phobius"/>
    </source>
</evidence>
<dbReference type="Proteomes" id="UP000245119">
    <property type="component" value="Linkage Group LG3"/>
</dbReference>
<keyword evidence="13" id="KW-1185">Reference proteome</keyword>
<feature type="transmembrane region" description="Helical" evidence="10">
    <location>
        <begin position="1051"/>
        <end position="1068"/>
    </location>
</feature>
<dbReference type="GO" id="GO:0008270">
    <property type="term" value="F:zinc ion binding"/>
    <property type="evidence" value="ECO:0007669"/>
    <property type="project" value="UniProtKB-KW"/>
</dbReference>
<feature type="repeat" description="NHL" evidence="8">
    <location>
        <begin position="517"/>
        <end position="558"/>
    </location>
</feature>
<dbReference type="GO" id="GO:0043161">
    <property type="term" value="P:proteasome-mediated ubiquitin-dependent protein catabolic process"/>
    <property type="evidence" value="ECO:0007669"/>
    <property type="project" value="TreeGrafter"/>
</dbReference>
<name>A0A2T7PM00_POMCA</name>
<sequence>MALQVERTATRRVPAMANRSPVVRQIDRELLSCGICLGRYRRPKVLPPVWLPMCPPTVWLSRAPCARQTSILPLEGVAGLQTNFFITNLIDVVASQQPTVCTSSACEQEEARAVTKCLDCNLYLCDVCTDTHCAMETEVVREEGGGRRSGAPHGEQKSELLKLVAQVREQEPLVEDSIALVADVSTALQKKSVEVEQHICNAFNELCKLLDERKAALLVELAEVCSSKQEVLSEQKEALESFLNRIRKSCDFTAESLSHGNETEILLVKKEMSKKLEELATHKLQFLPEQNEFLLFDDSLLQSLKKSISTIGSLHTTSAVAYETTASGEGLRQTYVGRPSMITVTTKDRNGELVKLGFAPLTAVITGDHLEESVIPTVTDNRNGTYDITYTLKQEGKHRLELKLFDQHIKGSPFKVKCLTAGEDSDTLSGSSKIPRTTAVKQKGTKRPSSSRSHGSTNRRSNPIEDDLILKVGVKGRNKGEFTNPQGLCCTNGKVVVADSNNQVVQVFSNTGECRLRFGSPGRVAGKVQRPTGIAVTMNGNYLVADYDNKWVSIFAPDGKYLNKIGTGKLLGPKGVAVDNNGHIIVVDNKASCILVFQSNGKLLHKFGSRGNEEYQFAGPHYAAITKNNDIVVSDFHNHCVKVFDTEGSFLFSFGSNGEGNGQFNAPTGVAVDKNGNILVADWGNSRIQVFDSNGSFLSYVNTSADPLYGPQGLSVTSEGHVVITHSIRSAWNENVHTLERFVVPRICVTRLWCLLHLSLNRKYFLVIGLLVKCCRYTQTMADFDTIYEERDEEENLPELPVPRVPTPIIIRGAGNVTIFGLSNKFDADFPQGLSAKVAPEEFRATMLRINGVLRKALPVNVKWLFCGCVCCCCTLGCSLWPVICLSKRTRHSIEKVLVFIGDFGNSDHDGANHNPVLVEEVPRIFYIKKRLNHLKATRMSDRSESANGSGEDSSQSNSAGANGAARQPSGSRVMEHLMANKVETFLWLTRIFTVIFTIMFMLPVFGGNIYTHYQRALIASAATSALRLHQRIPAVQFNMEFMRHLFMEDSCHYLLFAILFINSYPITMAIVPVFLFALLHACSFTKALLNAMGPQSMQFLRNTITKLEQHQTSILRFIACNEIFLMPAVVVMVFTGKGSFLLPFVYYRFLCLRYTSRRNPYCRTLFTEFRMTVEYMCSKPQCPNIIRGICQRSIGFISRLAPAVPAQ</sequence>
<feature type="repeat" description="NHL" evidence="8">
    <location>
        <begin position="651"/>
        <end position="694"/>
    </location>
</feature>
<evidence type="ECO:0000256" key="9">
    <source>
        <dbReference type="SAM" id="MobiDB-lite"/>
    </source>
</evidence>
<dbReference type="AlphaFoldDB" id="A0A2T7PM00"/>
<dbReference type="GO" id="GO:0016020">
    <property type="term" value="C:membrane"/>
    <property type="evidence" value="ECO:0007669"/>
    <property type="project" value="InterPro"/>
</dbReference>
<keyword evidence="3" id="KW-0479">Metal-binding</keyword>
<dbReference type="GO" id="GO:0000209">
    <property type="term" value="P:protein polyubiquitination"/>
    <property type="evidence" value="ECO:0007669"/>
    <property type="project" value="TreeGrafter"/>
</dbReference>
<comment type="caution">
    <text evidence="12">The sequence shown here is derived from an EMBL/GenBank/DDBJ whole genome shotgun (WGS) entry which is preliminary data.</text>
</comment>
<dbReference type="SUPFAM" id="SSF101898">
    <property type="entry name" value="NHL repeat"/>
    <property type="match status" value="1"/>
</dbReference>
<feature type="repeat" description="Filamin" evidence="7">
    <location>
        <begin position="316"/>
        <end position="418"/>
    </location>
</feature>
<evidence type="ECO:0000313" key="12">
    <source>
        <dbReference type="EMBL" id="PVD34449.1"/>
    </source>
</evidence>
<dbReference type="FunFam" id="2.120.10.30:FF:000037">
    <property type="entry name" value="Uncharacterized protein, isoform E"/>
    <property type="match status" value="1"/>
</dbReference>
<evidence type="ECO:0000256" key="3">
    <source>
        <dbReference type="ARBA" id="ARBA00022723"/>
    </source>
</evidence>
<dbReference type="PROSITE" id="PS51125">
    <property type="entry name" value="NHL"/>
    <property type="match status" value="5"/>
</dbReference>
<proteinExistence type="predicted"/>
<dbReference type="InterPro" id="IPR057750">
    <property type="entry name" value="TRIM2/3_C"/>
</dbReference>
<keyword evidence="10" id="KW-1133">Transmembrane helix</keyword>
<dbReference type="Pfam" id="PF00630">
    <property type="entry name" value="Filamin"/>
    <property type="match status" value="1"/>
</dbReference>
<organism evidence="12 13">
    <name type="scientific">Pomacea canaliculata</name>
    <name type="common">Golden apple snail</name>
    <dbReference type="NCBI Taxonomy" id="400727"/>
    <lineage>
        <taxon>Eukaryota</taxon>
        <taxon>Metazoa</taxon>
        <taxon>Spiralia</taxon>
        <taxon>Lophotrochozoa</taxon>
        <taxon>Mollusca</taxon>
        <taxon>Gastropoda</taxon>
        <taxon>Caenogastropoda</taxon>
        <taxon>Architaenioglossa</taxon>
        <taxon>Ampullarioidea</taxon>
        <taxon>Ampullariidae</taxon>
        <taxon>Pomacea</taxon>
    </lineage>
</organism>
<dbReference type="GO" id="GO:0061630">
    <property type="term" value="F:ubiquitin protein ligase activity"/>
    <property type="evidence" value="ECO:0007669"/>
    <property type="project" value="TreeGrafter"/>
</dbReference>
<keyword evidence="6" id="KW-0862">Zinc</keyword>
<dbReference type="SMART" id="SM00502">
    <property type="entry name" value="BBC"/>
    <property type="match status" value="1"/>
</dbReference>
<dbReference type="CDD" id="cd20482">
    <property type="entry name" value="CC_brat-like"/>
    <property type="match status" value="1"/>
</dbReference>
<dbReference type="InterPro" id="IPR050952">
    <property type="entry name" value="TRIM-NHL_E3_ligases"/>
</dbReference>
<feature type="transmembrane region" description="Helical" evidence="10">
    <location>
        <begin position="1115"/>
        <end position="1135"/>
    </location>
</feature>
<feature type="repeat" description="NHL" evidence="8">
    <location>
        <begin position="471"/>
        <end position="511"/>
    </location>
</feature>
<dbReference type="InterPro" id="IPR001298">
    <property type="entry name" value="Filamin/ABP280_rpt"/>
</dbReference>
<dbReference type="SUPFAM" id="SSF81296">
    <property type="entry name" value="E set domains"/>
    <property type="match status" value="1"/>
</dbReference>